<dbReference type="InterPro" id="IPR032854">
    <property type="entry name" value="ALKBH3"/>
</dbReference>
<organism evidence="7 8">
    <name type="scientific">Nadsonia fulvescens var. elongata DSM 6958</name>
    <dbReference type="NCBI Taxonomy" id="857566"/>
    <lineage>
        <taxon>Eukaryota</taxon>
        <taxon>Fungi</taxon>
        <taxon>Dikarya</taxon>
        <taxon>Ascomycota</taxon>
        <taxon>Saccharomycotina</taxon>
        <taxon>Dipodascomycetes</taxon>
        <taxon>Dipodascales</taxon>
        <taxon>Dipodascales incertae sedis</taxon>
        <taxon>Nadsonia</taxon>
    </lineage>
</organism>
<dbReference type="InterPro" id="IPR005123">
    <property type="entry name" value="Oxoglu/Fe-dep_dioxygenase_dom"/>
</dbReference>
<dbReference type="EMBL" id="KV454410">
    <property type="protein sequence ID" value="ODQ65284.1"/>
    <property type="molecule type" value="Genomic_DNA"/>
</dbReference>
<evidence type="ECO:0000256" key="4">
    <source>
        <dbReference type="PROSITE-ProRule" id="PRU01343"/>
    </source>
</evidence>
<dbReference type="PROSITE" id="PS51999">
    <property type="entry name" value="ZF_GRF"/>
    <property type="match status" value="1"/>
</dbReference>
<dbReference type="InterPro" id="IPR027450">
    <property type="entry name" value="AlkB-like"/>
</dbReference>
<dbReference type="PANTHER" id="PTHR31212:SF4">
    <property type="entry name" value="ALPHA-KETOGLUTARATE-DEPENDENT DIOXYGENASE ALKB HOMOLOG 3"/>
    <property type="match status" value="1"/>
</dbReference>
<evidence type="ECO:0000313" key="7">
    <source>
        <dbReference type="EMBL" id="ODQ65284.1"/>
    </source>
</evidence>
<evidence type="ECO:0000256" key="1">
    <source>
        <dbReference type="ARBA" id="ARBA00022723"/>
    </source>
</evidence>
<dbReference type="SUPFAM" id="SSF51197">
    <property type="entry name" value="Clavaminate synthase-like"/>
    <property type="match status" value="1"/>
</dbReference>
<sequence>MRGDENDTENLVSYLKAKCSEFNVCAEEAVLLELLVASDGDAEKALRCLGIEEDCSVFLASRKEIFSKQGEKSIDIPSRKNSYQDLPLKQDLVDKPGINGTNARTIGEFTLKPSSKEVIAEEDFPIHKYEAYFSSKFSNEVKQQVNIKRFFEPDQQSESPNSVKKKPRFEKGKTFHIYTPDEIPDILPCSFHLNFLDSELAENLLNSLLQESHEWKRSKFVLFDREVESPHFTCFYADSQRILTRYDYVYNGKVLDSPVPYNEYMKQARVLVEQLVNQEIDKRQRLPYQSKLKWLAEASICNKYVGGSESVGFHSDQLTYIGPQPIIASASLGCEREFRLKNMTDSGKDLPLFSIHLPHNSLIIMHARCQDEWKHSLVPASGASSLTPHPISGQIRINLTYRHYLDKFSPAQIPKCKCASTMILRPVFGNSKRGRYFWTCNNVYLDGNGCGQFKWADFNEIDLCKVEHLK</sequence>
<accession>A0A1E3PJA5</accession>
<gene>
    <name evidence="7" type="ORF">NADFUDRAFT_79189</name>
</gene>
<dbReference type="InterPro" id="IPR037151">
    <property type="entry name" value="AlkB-like_sf"/>
</dbReference>
<evidence type="ECO:0000256" key="2">
    <source>
        <dbReference type="ARBA" id="ARBA00022771"/>
    </source>
</evidence>
<dbReference type="GO" id="GO:0006307">
    <property type="term" value="P:DNA alkylation repair"/>
    <property type="evidence" value="ECO:0007669"/>
    <property type="project" value="InterPro"/>
</dbReference>
<dbReference type="InterPro" id="IPR010666">
    <property type="entry name" value="Znf_GRF"/>
</dbReference>
<dbReference type="AlphaFoldDB" id="A0A1E3PJA5"/>
<evidence type="ECO:0000313" key="8">
    <source>
        <dbReference type="Proteomes" id="UP000095009"/>
    </source>
</evidence>
<dbReference type="GO" id="GO:0051213">
    <property type="term" value="F:dioxygenase activity"/>
    <property type="evidence" value="ECO:0007669"/>
    <property type="project" value="InterPro"/>
</dbReference>
<feature type="domain" description="Fe2OG dioxygenase" evidence="5">
    <location>
        <begin position="295"/>
        <end position="405"/>
    </location>
</feature>
<dbReference type="PANTHER" id="PTHR31212">
    <property type="entry name" value="ALPHA-KETOGLUTARATE-DEPENDENT DIOXYGENASE ALKB HOMOLOG 3"/>
    <property type="match status" value="1"/>
</dbReference>
<keyword evidence="1" id="KW-0479">Metal-binding</keyword>
<evidence type="ECO:0000259" key="5">
    <source>
        <dbReference type="PROSITE" id="PS51471"/>
    </source>
</evidence>
<dbReference type="OrthoDB" id="545910at2759"/>
<name>A0A1E3PJA5_9ASCO</name>
<proteinExistence type="predicted"/>
<dbReference type="STRING" id="857566.A0A1E3PJA5"/>
<evidence type="ECO:0000256" key="3">
    <source>
        <dbReference type="ARBA" id="ARBA00022833"/>
    </source>
</evidence>
<reference evidence="7 8" key="1">
    <citation type="journal article" date="2016" name="Proc. Natl. Acad. Sci. U.S.A.">
        <title>Comparative genomics of biotechnologically important yeasts.</title>
        <authorList>
            <person name="Riley R."/>
            <person name="Haridas S."/>
            <person name="Wolfe K.H."/>
            <person name="Lopes M.R."/>
            <person name="Hittinger C.T."/>
            <person name="Goeker M."/>
            <person name="Salamov A.A."/>
            <person name="Wisecaver J.H."/>
            <person name="Long T.M."/>
            <person name="Calvey C.H."/>
            <person name="Aerts A.L."/>
            <person name="Barry K.W."/>
            <person name="Choi C."/>
            <person name="Clum A."/>
            <person name="Coughlan A.Y."/>
            <person name="Deshpande S."/>
            <person name="Douglass A.P."/>
            <person name="Hanson S.J."/>
            <person name="Klenk H.-P."/>
            <person name="LaButti K.M."/>
            <person name="Lapidus A."/>
            <person name="Lindquist E.A."/>
            <person name="Lipzen A.M."/>
            <person name="Meier-Kolthoff J.P."/>
            <person name="Ohm R.A."/>
            <person name="Otillar R.P."/>
            <person name="Pangilinan J.L."/>
            <person name="Peng Y."/>
            <person name="Rokas A."/>
            <person name="Rosa C.A."/>
            <person name="Scheuner C."/>
            <person name="Sibirny A.A."/>
            <person name="Slot J.C."/>
            <person name="Stielow J.B."/>
            <person name="Sun H."/>
            <person name="Kurtzman C.P."/>
            <person name="Blackwell M."/>
            <person name="Grigoriev I.V."/>
            <person name="Jeffries T.W."/>
        </authorList>
    </citation>
    <scope>NUCLEOTIDE SEQUENCE [LARGE SCALE GENOMIC DNA]</scope>
    <source>
        <strain evidence="7 8">DSM 6958</strain>
    </source>
</reference>
<dbReference type="Proteomes" id="UP000095009">
    <property type="component" value="Unassembled WGS sequence"/>
</dbReference>
<keyword evidence="8" id="KW-1185">Reference proteome</keyword>
<keyword evidence="3" id="KW-0862">Zinc</keyword>
<dbReference type="Pfam" id="PF13532">
    <property type="entry name" value="2OG-FeII_Oxy_2"/>
    <property type="match status" value="1"/>
</dbReference>
<dbReference type="GO" id="GO:0008270">
    <property type="term" value="F:zinc ion binding"/>
    <property type="evidence" value="ECO:0007669"/>
    <property type="project" value="UniProtKB-KW"/>
</dbReference>
<dbReference type="PROSITE" id="PS51471">
    <property type="entry name" value="FE2OG_OXY"/>
    <property type="match status" value="1"/>
</dbReference>
<feature type="domain" description="GRF-type" evidence="6">
    <location>
        <begin position="416"/>
        <end position="459"/>
    </location>
</feature>
<evidence type="ECO:0000259" key="6">
    <source>
        <dbReference type="PROSITE" id="PS51999"/>
    </source>
</evidence>
<dbReference type="Gene3D" id="2.60.120.590">
    <property type="entry name" value="Alpha-ketoglutarate-dependent dioxygenase AlkB-like"/>
    <property type="match status" value="1"/>
</dbReference>
<protein>
    <submittedName>
        <fullName evidence="7">Uncharacterized protein</fullName>
    </submittedName>
</protein>
<keyword evidence="2 4" id="KW-0863">Zinc-finger</keyword>